<dbReference type="InterPro" id="IPR001959">
    <property type="entry name" value="Transposase"/>
</dbReference>
<comment type="similarity">
    <text evidence="2">In the N-terminal section; belongs to the transposase 2 family.</text>
</comment>
<dbReference type="AlphaFoldDB" id="A0A6V8PKA9"/>
<name>A0A6V8PKA9_9ACTN</name>
<dbReference type="PANTHER" id="PTHR30405">
    <property type="entry name" value="TRANSPOSASE"/>
    <property type="match status" value="1"/>
</dbReference>
<proteinExistence type="inferred from homology"/>
<evidence type="ECO:0000313" key="8">
    <source>
        <dbReference type="EMBL" id="GFP32164.1"/>
    </source>
</evidence>
<dbReference type="InterPro" id="IPR010095">
    <property type="entry name" value="Cas12f1-like_TNB"/>
</dbReference>
<dbReference type="EMBL" id="BLSA01000039">
    <property type="protein sequence ID" value="GFP32164.1"/>
    <property type="molecule type" value="Genomic_DNA"/>
</dbReference>
<evidence type="ECO:0008006" key="10">
    <source>
        <dbReference type="Google" id="ProtNLM"/>
    </source>
</evidence>
<dbReference type="PANTHER" id="PTHR30405:SF26">
    <property type="entry name" value="TRANSPOSASE, PROBABLY IS605-TNPB FAMILY"/>
    <property type="match status" value="1"/>
</dbReference>
<evidence type="ECO:0000256" key="2">
    <source>
        <dbReference type="ARBA" id="ARBA00011044"/>
    </source>
</evidence>
<evidence type="ECO:0000259" key="7">
    <source>
        <dbReference type="Pfam" id="PF07282"/>
    </source>
</evidence>
<evidence type="ECO:0000256" key="1">
    <source>
        <dbReference type="ARBA" id="ARBA00008761"/>
    </source>
</evidence>
<evidence type="ECO:0000313" key="9">
    <source>
        <dbReference type="Proteomes" id="UP000568877"/>
    </source>
</evidence>
<keyword evidence="5" id="KW-0233">DNA recombination</keyword>
<sequence>DEMRILCYYMSMKLVRTAKIKLSISPDEIKPSLEAYTNAFNHICQIGWQDKDSNGVSLHHKTYSTARECLPSQLAVSARMKATEAIKSAKNKLKKKQKATCPQSKLCSIRYDARSYNVWFDKNEVSLLTIDGRKKFPIIVSEYFKQYLDWRRVSADLFLRKNGVFLHIVFEKDIPDVMSVNRVVGIDRGINKIATTSDNLFFGGGQVKHTSSRYEKLRQNLQSCNSKSAKRHLRQISKKENRFRTDVNHKVSKQIAGSLPPGSTIVLEDLKSIRQNSRLRKKQRKQLHKWNFFQLQQFLAYKAEAKGIRVKYVDSRCTSQKCSVCGYIARANRQYQSVFKCKHCGFSLNADLNASRNIRQNYLDAISYPGRANVNLPNVASVEAKGFLSNCGGA</sequence>
<dbReference type="Pfam" id="PF01385">
    <property type="entry name" value="OrfB_IS605"/>
    <property type="match status" value="1"/>
</dbReference>
<dbReference type="GO" id="GO:0032196">
    <property type="term" value="P:transposition"/>
    <property type="evidence" value="ECO:0007669"/>
    <property type="project" value="UniProtKB-KW"/>
</dbReference>
<dbReference type="NCBIfam" id="TIGR01766">
    <property type="entry name" value="IS200/IS605 family accessory protein TnpB-like domain"/>
    <property type="match status" value="1"/>
</dbReference>
<comment type="caution">
    <text evidence="8">The sequence shown here is derived from an EMBL/GenBank/DDBJ whole genome shotgun (WGS) entry which is preliminary data.</text>
</comment>
<feature type="non-terminal residue" evidence="8">
    <location>
        <position position="1"/>
    </location>
</feature>
<dbReference type="Pfam" id="PF07282">
    <property type="entry name" value="Cas12f1-like_TNB"/>
    <property type="match status" value="1"/>
</dbReference>
<evidence type="ECO:0000256" key="3">
    <source>
        <dbReference type="ARBA" id="ARBA00022578"/>
    </source>
</evidence>
<reference evidence="8 9" key="1">
    <citation type="journal article" date="2020" name="Front. Microbiol.">
        <title>Single-cell genomics of novel Actinobacteria with the Wood-Ljungdahl pathway discovered in a serpentinizing system.</title>
        <authorList>
            <person name="Merino N."/>
            <person name="Kawai M."/>
            <person name="Boyd E.S."/>
            <person name="Colman D.R."/>
            <person name="McGlynn S.E."/>
            <person name="Nealson K.H."/>
            <person name="Kurokawa K."/>
            <person name="Hongoh Y."/>
        </authorList>
    </citation>
    <scope>NUCLEOTIDE SEQUENCE [LARGE SCALE GENOMIC DNA]</scope>
    <source>
        <strain evidence="8 9">S42</strain>
    </source>
</reference>
<comment type="similarity">
    <text evidence="1">In the C-terminal section; belongs to the transposase 35 family.</text>
</comment>
<protein>
    <recommendedName>
        <fullName evidence="10">Transposase</fullName>
    </recommendedName>
</protein>
<dbReference type="InterPro" id="IPR051399">
    <property type="entry name" value="RNA-guided_DNA_endo/Transpos"/>
</dbReference>
<keyword evidence="4" id="KW-0238">DNA-binding</keyword>
<organism evidence="8 9">
    <name type="scientific">Candidatus Hakubella thermalkaliphila</name>
    <dbReference type="NCBI Taxonomy" id="2754717"/>
    <lineage>
        <taxon>Bacteria</taxon>
        <taxon>Bacillati</taxon>
        <taxon>Actinomycetota</taxon>
        <taxon>Actinomycetota incertae sedis</taxon>
        <taxon>Candidatus Hakubellales</taxon>
        <taxon>Candidatus Hakubellaceae</taxon>
        <taxon>Candidatus Hakubella</taxon>
    </lineage>
</organism>
<accession>A0A6V8PKA9</accession>
<dbReference type="NCBIfam" id="NF040570">
    <property type="entry name" value="guided_TnpB"/>
    <property type="match status" value="1"/>
</dbReference>
<evidence type="ECO:0000256" key="4">
    <source>
        <dbReference type="ARBA" id="ARBA00023125"/>
    </source>
</evidence>
<dbReference type="Proteomes" id="UP000568877">
    <property type="component" value="Unassembled WGS sequence"/>
</dbReference>
<gene>
    <name evidence="8" type="ORF">HKBW3S42_00469</name>
</gene>
<dbReference type="GO" id="GO:0006310">
    <property type="term" value="P:DNA recombination"/>
    <property type="evidence" value="ECO:0007669"/>
    <property type="project" value="UniProtKB-KW"/>
</dbReference>
<feature type="domain" description="Cas12f1-like TNB" evidence="7">
    <location>
        <begin position="292"/>
        <end position="358"/>
    </location>
</feature>
<dbReference type="GO" id="GO:0003677">
    <property type="term" value="F:DNA binding"/>
    <property type="evidence" value="ECO:0007669"/>
    <property type="project" value="UniProtKB-KW"/>
</dbReference>
<keyword evidence="3" id="KW-0815">Transposition</keyword>
<feature type="domain" description="Probable transposase IS891/IS1136/IS1341" evidence="6">
    <location>
        <begin position="173"/>
        <end position="259"/>
    </location>
</feature>
<evidence type="ECO:0000256" key="5">
    <source>
        <dbReference type="ARBA" id="ARBA00023172"/>
    </source>
</evidence>
<evidence type="ECO:0000259" key="6">
    <source>
        <dbReference type="Pfam" id="PF01385"/>
    </source>
</evidence>